<dbReference type="InParanoid" id="F1LSQ7"/>
<dbReference type="OMA" id="QFLHFNV"/>
<dbReference type="GO" id="GO:0071392">
    <property type="term" value="P:cellular response to estradiol stimulus"/>
    <property type="evidence" value="ECO:0000266"/>
    <property type="project" value="RGD"/>
</dbReference>
<dbReference type="GO" id="GO:0005634">
    <property type="term" value="C:nucleus"/>
    <property type="evidence" value="ECO:0000266"/>
    <property type="project" value="RGD"/>
</dbReference>
<feature type="region of interest" description="Disordered" evidence="2">
    <location>
        <begin position="613"/>
        <end position="652"/>
    </location>
</feature>
<dbReference type="KEGG" id="rno:689909"/>
<dbReference type="GeneTree" id="ENSGT00400000022269"/>
<accession>F1LSQ7</accession>
<dbReference type="RGD" id="1586391">
    <property type="gene designation" value="Ccdc62"/>
</dbReference>
<reference evidence="3" key="1">
    <citation type="submission" date="2024-01" db="EMBL/GenBank/DDBJ databases">
        <title>GRCr8: a new rat reference genome assembly contstructed from accurate long reads and long range scaffolding.</title>
        <authorList>
            <person name="Doris P.A."/>
            <person name="Kalbfleisch T."/>
            <person name="Li K."/>
            <person name="Howe K."/>
            <person name="Wood J."/>
        </authorList>
    </citation>
    <scope>NUCLEOTIDE SEQUENCE [LARGE SCALE GENOMIC DNA]</scope>
    <source>
        <strain evidence="3">Brown Norway</strain>
    </source>
</reference>
<dbReference type="STRING" id="10116.ENSRNOP00000054626"/>
<dbReference type="GO" id="GO:0001669">
    <property type="term" value="C:acrosomal vesicle"/>
    <property type="evidence" value="ECO:0000266"/>
    <property type="project" value="RGD"/>
</dbReference>
<dbReference type="OrthoDB" id="6155277at2759"/>
<dbReference type="RefSeq" id="NP_001128238.1">
    <property type="nucleotide sequence ID" value="NM_001134766.1"/>
</dbReference>
<gene>
    <name evidence="3 5" type="primary">Ccdc62</name>
</gene>
<dbReference type="eggNOG" id="ENOG502RHSF">
    <property type="taxonomic scope" value="Eukaryota"/>
</dbReference>
<dbReference type="FunCoup" id="F1LSQ7">
    <property type="interactions" value="81"/>
</dbReference>
<dbReference type="GO" id="GO:0045944">
    <property type="term" value="P:positive regulation of transcription by RNA polymerase II"/>
    <property type="evidence" value="ECO:0000266"/>
    <property type="project" value="RGD"/>
</dbReference>
<dbReference type="GO" id="GO:0001835">
    <property type="term" value="P:blastocyst hatching"/>
    <property type="evidence" value="ECO:0000266"/>
    <property type="project" value="RGD"/>
</dbReference>
<dbReference type="GO" id="GO:0003713">
    <property type="term" value="F:transcription coactivator activity"/>
    <property type="evidence" value="ECO:0000266"/>
    <property type="project" value="RGD"/>
</dbReference>
<reference evidence="3" key="3">
    <citation type="submission" date="2025-09" db="UniProtKB">
        <authorList>
            <consortium name="Ensembl"/>
        </authorList>
    </citation>
    <scope>IDENTIFICATION</scope>
    <source>
        <strain evidence="3">Brown Norway</strain>
    </source>
</reference>
<sequence>MRDFEGTASWAVALPPPLRPSTYGVSEVTRSWHQLSVRERASSMNPSTTLYRRQNIGSEVESSTIEKQRKELQLLIGELKDRDKELNDMVAVHQRQLLSWEEDRQKVLTLEERCSKLEGELHKRTDIIKSLMKKVKTLESNQMECQTALQKTQQQLQEMAQKATHSALLSEDLEARNENLSSTLVDLSAQVGQLQAREQALTTMIKLKDKDIIEAVNHISDCSGKFKLLEHALRDAKMAETCVVKEKQDYKQKLKALRIEVNKLREDLNEKTTENNEQREEIIRLKQEKSCLHDELIFTVEREKRKDELLDIAKSKQDRTNSELQNLRQIYVKQQSDLQFLNFNVENSQELIQIHGLKMEEPKALECSRDMCLSDLDNNYPKIDIKRERNQKSLVKDQKFEVTLAQHNRSDKSSCDACREKKLQVNTAFGEKSVIGLSSLFTKDLLEKQKSWSLGGKIQTEPENKVTLCKIHSKSPKCNGVELQIEEKQLSDASNSLPDEKQWQDINVYLGLSNCPVSKQPDKLDGDCHDPTETSEISYCTQNDVCIGDLSEFKCCHPSNIIIEAPGHMSDIEWMNIFKPSKVQRIVRHKTLCTCSRSVDALKHNSSASELIGIQPPQCLGSSKSAEREDESETPPDKRTESNEKDDFSPTSKLQRLLAESRQMVTDLELSTLLPISCDNFNRSKLEVSEEPNENTTLVSH</sequence>
<dbReference type="Ensembl" id="ENSRNOT00000057814.6">
    <property type="protein sequence ID" value="ENSRNOP00000054626.2"/>
    <property type="gene ID" value="ENSRNOG00000038002.6"/>
</dbReference>
<dbReference type="RefSeq" id="XP_006249417.1">
    <property type="nucleotide sequence ID" value="XM_006249355.5"/>
</dbReference>
<proteinExistence type="predicted"/>
<dbReference type="AGR" id="RGD:1586391"/>
<dbReference type="GO" id="GO:0030520">
    <property type="term" value="P:estrogen receptor signaling pathway"/>
    <property type="evidence" value="ECO:0000266"/>
    <property type="project" value="RGD"/>
</dbReference>
<protein>
    <submittedName>
        <fullName evidence="3">Coiled-coil domain containing 62</fullName>
    </submittedName>
</protein>
<keyword evidence="1" id="KW-0175">Coiled coil</keyword>
<dbReference type="GO" id="GO:0030331">
    <property type="term" value="F:nuclear estrogen receptor binding"/>
    <property type="evidence" value="ECO:0000266"/>
    <property type="project" value="RGD"/>
</dbReference>
<evidence type="ECO:0000313" key="4">
    <source>
        <dbReference type="Proteomes" id="UP000002494"/>
    </source>
</evidence>
<name>F1LSQ7_RAT</name>
<dbReference type="CTD" id="84660"/>
<dbReference type="GeneID" id="689909"/>
<dbReference type="Proteomes" id="UP000002494">
    <property type="component" value="Chromosome 12"/>
</dbReference>
<feature type="coiled-coil region" evidence="1">
    <location>
        <begin position="247"/>
        <end position="330"/>
    </location>
</feature>
<evidence type="ECO:0000313" key="3">
    <source>
        <dbReference type="Ensembl" id="ENSRNOP00000054626.2"/>
    </source>
</evidence>
<keyword evidence="4" id="KW-1185">Reference proteome</keyword>
<evidence type="ECO:0000313" key="5">
    <source>
        <dbReference type="RGD" id="1586391"/>
    </source>
</evidence>
<organism evidence="3 4">
    <name type="scientific">Rattus norvegicus</name>
    <name type="common">Rat</name>
    <dbReference type="NCBI Taxonomy" id="10116"/>
    <lineage>
        <taxon>Eukaryota</taxon>
        <taxon>Metazoa</taxon>
        <taxon>Chordata</taxon>
        <taxon>Craniata</taxon>
        <taxon>Vertebrata</taxon>
        <taxon>Euteleostomi</taxon>
        <taxon>Mammalia</taxon>
        <taxon>Eutheria</taxon>
        <taxon>Euarchontoglires</taxon>
        <taxon>Glires</taxon>
        <taxon>Rodentia</taxon>
        <taxon>Myomorpha</taxon>
        <taxon>Muroidea</taxon>
        <taxon>Muridae</taxon>
        <taxon>Murinae</taxon>
        <taxon>Rattus</taxon>
    </lineage>
</organism>
<dbReference type="GO" id="GO:0007286">
    <property type="term" value="P:spermatid development"/>
    <property type="evidence" value="ECO:0000266"/>
    <property type="project" value="RGD"/>
</dbReference>
<dbReference type="Bgee" id="ENSRNOG00000038002">
    <property type="expression patterns" value="Expressed in testis and 19 other cell types or tissues"/>
</dbReference>
<evidence type="ECO:0000256" key="2">
    <source>
        <dbReference type="SAM" id="MobiDB-lite"/>
    </source>
</evidence>
<feature type="coiled-coil region" evidence="1">
    <location>
        <begin position="135"/>
        <end position="197"/>
    </location>
</feature>
<feature type="compositionally biased region" description="Basic and acidic residues" evidence="2">
    <location>
        <begin position="635"/>
        <end position="648"/>
    </location>
</feature>
<dbReference type="SMR" id="F1LSQ7"/>
<evidence type="ECO:0000256" key="1">
    <source>
        <dbReference type="SAM" id="Coils"/>
    </source>
</evidence>
<reference evidence="3" key="2">
    <citation type="submission" date="2025-08" db="UniProtKB">
        <authorList>
            <consortium name="Ensembl"/>
        </authorList>
    </citation>
    <scope>IDENTIFICATION</scope>
    <source>
        <strain evidence="3">Brown Norway</strain>
    </source>
</reference>
<dbReference type="AlphaFoldDB" id="F1LSQ7"/>
<dbReference type="PaxDb" id="10116-ENSRNOP00000054626"/>
<dbReference type="HOGENOM" id="CLU_025504_0_0_1"/>